<dbReference type="Proteomes" id="UP000239532">
    <property type="component" value="Unassembled WGS sequence"/>
</dbReference>
<evidence type="ECO:0000256" key="1">
    <source>
        <dbReference type="SAM" id="SignalP"/>
    </source>
</evidence>
<dbReference type="RefSeq" id="WP_105983194.1">
    <property type="nucleotide sequence ID" value="NZ_MQUC01000003.1"/>
</dbReference>
<dbReference type="InterPro" id="IPR021109">
    <property type="entry name" value="Peptidase_aspartic_dom_sf"/>
</dbReference>
<dbReference type="EMBL" id="MQUC01000003">
    <property type="protein sequence ID" value="PRP67464.1"/>
    <property type="molecule type" value="Genomic_DNA"/>
</dbReference>
<dbReference type="InterPro" id="IPR034122">
    <property type="entry name" value="Retropepsin-like_bacterial"/>
</dbReference>
<dbReference type="Pfam" id="PF13650">
    <property type="entry name" value="Asp_protease_2"/>
    <property type="match status" value="1"/>
</dbReference>
<feature type="chain" id="PRO_5015765327" description="Aspartyl protease" evidence="1">
    <location>
        <begin position="24"/>
        <end position="309"/>
    </location>
</feature>
<proteinExistence type="predicted"/>
<dbReference type="AlphaFoldDB" id="A0A2S9WVG9"/>
<organism evidence="2 3">
    <name type="scientific">Nonlabens agnitus</name>
    <dbReference type="NCBI Taxonomy" id="870484"/>
    <lineage>
        <taxon>Bacteria</taxon>
        <taxon>Pseudomonadati</taxon>
        <taxon>Bacteroidota</taxon>
        <taxon>Flavobacteriia</taxon>
        <taxon>Flavobacteriales</taxon>
        <taxon>Flavobacteriaceae</taxon>
        <taxon>Nonlabens</taxon>
    </lineage>
</organism>
<evidence type="ECO:0008006" key="4">
    <source>
        <dbReference type="Google" id="ProtNLM"/>
    </source>
</evidence>
<dbReference type="CDD" id="cd05483">
    <property type="entry name" value="retropepsin_like_bacteria"/>
    <property type="match status" value="1"/>
</dbReference>
<gene>
    <name evidence="2" type="ORF">BST86_10350</name>
</gene>
<evidence type="ECO:0000313" key="3">
    <source>
        <dbReference type="Proteomes" id="UP000239532"/>
    </source>
</evidence>
<accession>A0A2S9WVG9</accession>
<reference evidence="2 3" key="1">
    <citation type="submission" date="2016-11" db="EMBL/GenBank/DDBJ databases">
        <title>Trade-off between light-utilization and light-protection in marine flavobacteria.</title>
        <authorList>
            <person name="Kumagai Y."/>
        </authorList>
    </citation>
    <scope>NUCLEOTIDE SEQUENCE [LARGE SCALE GENOMIC DNA]</scope>
    <source>
        <strain evidence="2 3">JCM 17109</strain>
    </source>
</reference>
<dbReference type="Gene3D" id="2.40.70.10">
    <property type="entry name" value="Acid Proteases"/>
    <property type="match status" value="1"/>
</dbReference>
<keyword evidence="1" id="KW-0732">Signal</keyword>
<sequence>MKIVRVFICFAIIILINSCAVNKAEKYLKQGKTVQENFKETFPFEIKNGFIIVQAKIKDEDYDFILDTGSSNVISKKFAESLNLEIIGRENIYDVYNKSQLKEYCRIDTIQIGGIEFVETIGAILDFNSVPTWSSMNISGFIGSNLMQHAIWDIDFKKGQITITDDELKLNLPKQTIENKLFVGYAGIPSIACKINNERVWNFTVDLGFNGGIVIPFSEFEKQIEDGKITEFKKSITNGVIGIYGAEDLSRQSYKGIINEIEFGNSALGEEKVYSEKYLEHLFGLDFFKNYRTVINWDDKKIKLIESQE</sequence>
<name>A0A2S9WVG9_9FLAO</name>
<keyword evidence="3" id="KW-1185">Reference proteome</keyword>
<dbReference type="OrthoDB" id="5580718at2"/>
<comment type="caution">
    <text evidence="2">The sequence shown here is derived from an EMBL/GenBank/DDBJ whole genome shotgun (WGS) entry which is preliminary data.</text>
</comment>
<evidence type="ECO:0000313" key="2">
    <source>
        <dbReference type="EMBL" id="PRP67464.1"/>
    </source>
</evidence>
<protein>
    <recommendedName>
        <fullName evidence="4">Aspartyl protease</fullName>
    </recommendedName>
</protein>
<feature type="signal peptide" evidence="1">
    <location>
        <begin position="1"/>
        <end position="23"/>
    </location>
</feature>